<dbReference type="HOGENOM" id="CLU_1512842_0_0_1"/>
<dbReference type="EnsemblPlants" id="OB04G18250.1">
    <property type="protein sequence ID" value="OB04G18250.1"/>
    <property type="gene ID" value="OB04G18250"/>
</dbReference>
<keyword evidence="2" id="KW-1185">Reference proteome</keyword>
<sequence length="178" mass="19515">MKNELGDWTRRFFLCLSFSSSAGGFSRSMSFWSTCKQTKNALISGLGAMGGRGRGGVRAKRSGSRTMAAGRGLLAGAEDDPWRRRRRRRGAESGEGLGLGWDVIYSRDVRSPAPSDRIGFRFWMGCDEISCWAVGVGSGGPNTMVRLLVGPSLKFFFCSVEKVHVDFLGYGLWPMGRV</sequence>
<name>J3LXF0_ORYBR</name>
<proteinExistence type="predicted"/>
<reference evidence="1" key="1">
    <citation type="journal article" date="2013" name="Nat. Commun.">
        <title>Whole-genome sequencing of Oryza brachyantha reveals mechanisms underlying Oryza genome evolution.</title>
        <authorList>
            <person name="Chen J."/>
            <person name="Huang Q."/>
            <person name="Gao D."/>
            <person name="Wang J."/>
            <person name="Lang Y."/>
            <person name="Liu T."/>
            <person name="Li B."/>
            <person name="Bai Z."/>
            <person name="Luis Goicoechea J."/>
            <person name="Liang C."/>
            <person name="Chen C."/>
            <person name="Zhang W."/>
            <person name="Sun S."/>
            <person name="Liao Y."/>
            <person name="Zhang X."/>
            <person name="Yang L."/>
            <person name="Song C."/>
            <person name="Wang M."/>
            <person name="Shi J."/>
            <person name="Liu G."/>
            <person name="Liu J."/>
            <person name="Zhou H."/>
            <person name="Zhou W."/>
            <person name="Yu Q."/>
            <person name="An N."/>
            <person name="Chen Y."/>
            <person name="Cai Q."/>
            <person name="Wang B."/>
            <person name="Liu B."/>
            <person name="Min J."/>
            <person name="Huang Y."/>
            <person name="Wu H."/>
            <person name="Li Z."/>
            <person name="Zhang Y."/>
            <person name="Yin Y."/>
            <person name="Song W."/>
            <person name="Jiang J."/>
            <person name="Jackson S.A."/>
            <person name="Wing R.A."/>
            <person name="Wang J."/>
            <person name="Chen M."/>
        </authorList>
    </citation>
    <scope>NUCLEOTIDE SEQUENCE [LARGE SCALE GENOMIC DNA]</scope>
    <source>
        <strain evidence="1">cv. IRGC 101232</strain>
    </source>
</reference>
<accession>J3LXF0</accession>
<protein>
    <submittedName>
        <fullName evidence="1">Uncharacterized protein</fullName>
    </submittedName>
</protein>
<dbReference type="Proteomes" id="UP000006038">
    <property type="component" value="Chromosome 4"/>
</dbReference>
<reference evidence="1" key="2">
    <citation type="submission" date="2013-04" db="UniProtKB">
        <authorList>
            <consortium name="EnsemblPlants"/>
        </authorList>
    </citation>
    <scope>IDENTIFICATION</scope>
</reference>
<evidence type="ECO:0000313" key="2">
    <source>
        <dbReference type="Proteomes" id="UP000006038"/>
    </source>
</evidence>
<dbReference type="Gramene" id="OB04G18250.1">
    <property type="protein sequence ID" value="OB04G18250.1"/>
    <property type="gene ID" value="OB04G18250"/>
</dbReference>
<organism evidence="1">
    <name type="scientific">Oryza brachyantha</name>
    <name type="common">malo sina</name>
    <dbReference type="NCBI Taxonomy" id="4533"/>
    <lineage>
        <taxon>Eukaryota</taxon>
        <taxon>Viridiplantae</taxon>
        <taxon>Streptophyta</taxon>
        <taxon>Embryophyta</taxon>
        <taxon>Tracheophyta</taxon>
        <taxon>Spermatophyta</taxon>
        <taxon>Magnoliopsida</taxon>
        <taxon>Liliopsida</taxon>
        <taxon>Poales</taxon>
        <taxon>Poaceae</taxon>
        <taxon>BOP clade</taxon>
        <taxon>Oryzoideae</taxon>
        <taxon>Oryzeae</taxon>
        <taxon>Oryzinae</taxon>
        <taxon>Oryza</taxon>
    </lineage>
</organism>
<dbReference type="AlphaFoldDB" id="J3LXF0"/>
<evidence type="ECO:0000313" key="1">
    <source>
        <dbReference type="EnsemblPlants" id="OB04G18250.1"/>
    </source>
</evidence>